<dbReference type="InterPro" id="IPR015867">
    <property type="entry name" value="N-reg_PII/ATP_PRibTrfase_C"/>
</dbReference>
<evidence type="ECO:0000256" key="2">
    <source>
        <dbReference type="ARBA" id="ARBA00022475"/>
    </source>
</evidence>
<evidence type="ECO:0000256" key="5">
    <source>
        <dbReference type="ARBA" id="ARBA00023136"/>
    </source>
</evidence>
<dbReference type="InterPro" id="IPR051461">
    <property type="entry name" value="UPF0750_membrane"/>
</dbReference>
<keyword evidence="3 6" id="KW-0812">Transmembrane</keyword>
<feature type="transmembrane region" description="Helical" evidence="6">
    <location>
        <begin position="56"/>
        <end position="76"/>
    </location>
</feature>
<dbReference type="Gene3D" id="3.30.70.120">
    <property type="match status" value="1"/>
</dbReference>
<sequence>MDRIMFQKIKHWLYVIAGSVLIAAAFVLFITPYQIVPGGVYGMGVVLNYLFPVLEVGSYGLLMDIPLLLISFWIFGGKFGTKTIVAALVCPTVMDTLTWIVGKDPATMLGGSINLTDDVLLACLFGGVLLGVGMSMILKSHATSGGTDILAMIITKFTHQPISRSLMMVDSLVVLFGLIVFGSWKIPLYSLVTIFVATKVVDFFIEGGSGDKLLFILSEKKEQIKEYIINDMERGGTFIKAAGMYSNAEREMIFLVVTRRELPAIQDFLRKTDPRAFMVVVNAHETLGEGFAIFSEKKML</sequence>
<comment type="subcellular location">
    <subcellularLocation>
        <location evidence="1">Cell membrane</location>
        <topology evidence="1">Multi-pass membrane protein</topology>
    </subcellularLocation>
</comment>
<proteinExistence type="predicted"/>
<dbReference type="EMBL" id="HG934468">
    <property type="protein sequence ID" value="CDN32130.1"/>
    <property type="molecule type" value="Genomic_DNA"/>
</dbReference>
<dbReference type="CDD" id="cd16380">
    <property type="entry name" value="YitT_C"/>
    <property type="match status" value="1"/>
</dbReference>
<evidence type="ECO:0000256" key="6">
    <source>
        <dbReference type="SAM" id="Phobius"/>
    </source>
</evidence>
<evidence type="ECO:0000256" key="1">
    <source>
        <dbReference type="ARBA" id="ARBA00004651"/>
    </source>
</evidence>
<name>A0A060R969_9BACT</name>
<keyword evidence="4 6" id="KW-1133">Transmembrane helix</keyword>
<dbReference type="PATRIC" id="fig|1433126.3.peg.2030"/>
<protein>
    <recommendedName>
        <fullName evidence="7">DUF2179 domain-containing protein</fullName>
    </recommendedName>
</protein>
<feature type="transmembrane region" description="Helical" evidence="6">
    <location>
        <begin position="119"/>
        <end position="138"/>
    </location>
</feature>
<keyword evidence="2" id="KW-1003">Cell membrane</keyword>
<dbReference type="HOGENOM" id="CLU_063199_1_1_10"/>
<dbReference type="Pfam" id="PF02588">
    <property type="entry name" value="YitT_membrane"/>
    <property type="match status" value="1"/>
</dbReference>
<dbReference type="PANTHER" id="PTHR33545:SF9">
    <property type="entry name" value="UPF0750 MEMBRANE PROTEIN YITE"/>
    <property type="match status" value="1"/>
</dbReference>
<evidence type="ECO:0000313" key="9">
    <source>
        <dbReference type="Proteomes" id="UP000027616"/>
    </source>
</evidence>
<gene>
    <name evidence="8" type="ORF">BN938_2057</name>
</gene>
<evidence type="ECO:0000256" key="4">
    <source>
        <dbReference type="ARBA" id="ARBA00022989"/>
    </source>
</evidence>
<organism evidence="8 9">
    <name type="scientific">Mucinivorans hirudinis</name>
    <dbReference type="NCBI Taxonomy" id="1433126"/>
    <lineage>
        <taxon>Bacteria</taxon>
        <taxon>Pseudomonadati</taxon>
        <taxon>Bacteroidota</taxon>
        <taxon>Bacteroidia</taxon>
        <taxon>Bacteroidales</taxon>
        <taxon>Rikenellaceae</taxon>
        <taxon>Mucinivorans</taxon>
    </lineage>
</organism>
<dbReference type="Proteomes" id="UP000027616">
    <property type="component" value="Chromosome I"/>
</dbReference>
<keyword evidence="5 6" id="KW-0472">Membrane</keyword>
<keyword evidence="9" id="KW-1185">Reference proteome</keyword>
<dbReference type="PANTHER" id="PTHR33545">
    <property type="entry name" value="UPF0750 MEMBRANE PROTEIN YITT-RELATED"/>
    <property type="match status" value="1"/>
</dbReference>
<dbReference type="InterPro" id="IPR019264">
    <property type="entry name" value="DUF2179"/>
</dbReference>
<dbReference type="PIRSF" id="PIRSF006483">
    <property type="entry name" value="Membrane_protein_YitT"/>
    <property type="match status" value="1"/>
</dbReference>
<accession>A0A060R969</accession>
<dbReference type="AlphaFoldDB" id="A0A060R969"/>
<dbReference type="KEGG" id="rbc:BN938_2057"/>
<feature type="transmembrane region" description="Helical" evidence="6">
    <location>
        <begin position="12"/>
        <end position="36"/>
    </location>
</feature>
<evidence type="ECO:0000259" key="7">
    <source>
        <dbReference type="Pfam" id="PF10035"/>
    </source>
</evidence>
<dbReference type="GO" id="GO:0005886">
    <property type="term" value="C:plasma membrane"/>
    <property type="evidence" value="ECO:0007669"/>
    <property type="project" value="UniProtKB-SubCell"/>
</dbReference>
<feature type="transmembrane region" description="Helical" evidence="6">
    <location>
        <begin position="83"/>
        <end position="99"/>
    </location>
</feature>
<feature type="domain" description="DUF2179" evidence="7">
    <location>
        <begin position="234"/>
        <end position="288"/>
    </location>
</feature>
<dbReference type="Pfam" id="PF10035">
    <property type="entry name" value="DUF2179"/>
    <property type="match status" value="1"/>
</dbReference>
<dbReference type="eggNOG" id="COG1284">
    <property type="taxonomic scope" value="Bacteria"/>
</dbReference>
<dbReference type="InterPro" id="IPR003740">
    <property type="entry name" value="YitT"/>
</dbReference>
<evidence type="ECO:0000313" key="8">
    <source>
        <dbReference type="EMBL" id="CDN32130.1"/>
    </source>
</evidence>
<reference evidence="8 9" key="1">
    <citation type="journal article" date="2015" name="Genome Announc.">
        <title>Complete Genome Sequence of the Novel Leech Symbiont Mucinivorans hirudinis M3T.</title>
        <authorList>
            <person name="Nelson M.C."/>
            <person name="Bomar L."/>
            <person name="Graf J."/>
        </authorList>
    </citation>
    <scope>NUCLEOTIDE SEQUENCE [LARGE SCALE GENOMIC DNA]</scope>
    <source>
        <strain evidence="9">M3</strain>
    </source>
</reference>
<evidence type="ECO:0000256" key="3">
    <source>
        <dbReference type="ARBA" id="ARBA00022692"/>
    </source>
</evidence>